<dbReference type="GO" id="GO:0050839">
    <property type="term" value="F:cell adhesion molecule binding"/>
    <property type="evidence" value="ECO:0007669"/>
    <property type="project" value="TreeGrafter"/>
</dbReference>
<protein>
    <recommendedName>
        <fullName evidence="3">FAS1 domain-containing protein</fullName>
    </recommendedName>
</protein>
<dbReference type="InterPro" id="IPR000782">
    <property type="entry name" value="FAS1_domain"/>
</dbReference>
<keyword evidence="5" id="KW-1185">Reference proteome</keyword>
<dbReference type="Proteomes" id="UP001445076">
    <property type="component" value="Unassembled WGS sequence"/>
</dbReference>
<feature type="compositionally biased region" description="Low complexity" evidence="1">
    <location>
        <begin position="711"/>
        <end position="725"/>
    </location>
</feature>
<dbReference type="Pfam" id="PF02469">
    <property type="entry name" value="Fasciclin"/>
    <property type="match status" value="3"/>
</dbReference>
<sequence>MVSSLSFRLGSVFLLLVLVTTCRCATFTPAAVEGRLVVPDTARVDNTLLKTVQADKFLSLWFIYILSDAVHTSSEPWTLLVPLNSGLPKDGGFLVDRESTVRVLLNHAVLGSVVDPQHPPNSPLTSLAGSPLTFTADHRGAKVNGVRLTGNEYRFSDGVIYIIEKALPVVVEGESLPSSEVTSNLPEVTSRLPEVTSRLPPLTHRFATFKPRRGSRPSGINTFRRTKPEVPVEVPVEVTSEVEPVLADELLTSDFEGTPKGLEAGYDEEFSGDIVDDTSSASSAPNFEFSEFEVSTVQPPSEEEPFLASFLQSLEANAAYTGSEFLHHFKDANITSRFRDTGRYTALVPYDSAFYGYYPIDWGFNPFLVENFTRELMVNHFVRGNIALEDLPSLAELPTLGGRVIKFTKKAGKLLANGVEVVLESETRLSRGRSYSTNDLLFVDYDQVLELQAQHGDLETAPLLGDPWPTSQFLSHLLSYLQKEPQTSFFAEYLNLTNLAYLLPGHDENLDPLKYTAFIPMDNVIAETLYADAPDPFLLDEILRENMVLNHLVRGRFYEKDLKDGLTLKTLANNTLTISKGPDNSILVNNAKVVGSQAFIYNLGIVYLIDNVLVITDQDIVKAINKFPDLHLGGPTEESDIVGSSNPLEDDESAIPSRPAAPQTTTSRPATTQAPTTSLTPAVTHTLPSLRTSTSSVTPTATTRFFNIPKRPTFTASPPTTSSRPKPTPTTPRIRFETRTEISITRQVNDGEVEPIGNPSS</sequence>
<evidence type="ECO:0000313" key="5">
    <source>
        <dbReference type="Proteomes" id="UP001445076"/>
    </source>
</evidence>
<dbReference type="GO" id="GO:0031012">
    <property type="term" value="C:extracellular matrix"/>
    <property type="evidence" value="ECO:0007669"/>
    <property type="project" value="TreeGrafter"/>
</dbReference>
<dbReference type="EMBL" id="JARKIK010000088">
    <property type="protein sequence ID" value="KAK8723814.1"/>
    <property type="molecule type" value="Genomic_DNA"/>
</dbReference>
<gene>
    <name evidence="4" type="ORF">OTU49_011556</name>
</gene>
<dbReference type="GO" id="GO:0007155">
    <property type="term" value="P:cell adhesion"/>
    <property type="evidence" value="ECO:0007669"/>
    <property type="project" value="TreeGrafter"/>
</dbReference>
<dbReference type="PROSITE" id="PS50213">
    <property type="entry name" value="FAS1"/>
    <property type="match status" value="3"/>
</dbReference>
<accession>A0AAW0W3Q9</accession>
<feature type="compositionally biased region" description="Low complexity" evidence="1">
    <location>
        <begin position="692"/>
        <end position="703"/>
    </location>
</feature>
<dbReference type="InterPro" id="IPR036378">
    <property type="entry name" value="FAS1_dom_sf"/>
</dbReference>
<dbReference type="Gene3D" id="2.30.180.10">
    <property type="entry name" value="FAS1 domain"/>
    <property type="match status" value="3"/>
</dbReference>
<dbReference type="AlphaFoldDB" id="A0AAW0W3Q9"/>
<dbReference type="InterPro" id="IPR050904">
    <property type="entry name" value="Adhesion/Biosynth-related"/>
</dbReference>
<organism evidence="4 5">
    <name type="scientific">Cherax quadricarinatus</name>
    <name type="common">Australian red claw crayfish</name>
    <dbReference type="NCBI Taxonomy" id="27406"/>
    <lineage>
        <taxon>Eukaryota</taxon>
        <taxon>Metazoa</taxon>
        <taxon>Ecdysozoa</taxon>
        <taxon>Arthropoda</taxon>
        <taxon>Crustacea</taxon>
        <taxon>Multicrustacea</taxon>
        <taxon>Malacostraca</taxon>
        <taxon>Eumalacostraca</taxon>
        <taxon>Eucarida</taxon>
        <taxon>Decapoda</taxon>
        <taxon>Pleocyemata</taxon>
        <taxon>Astacidea</taxon>
        <taxon>Parastacoidea</taxon>
        <taxon>Parastacidae</taxon>
        <taxon>Cherax</taxon>
    </lineage>
</organism>
<evidence type="ECO:0000256" key="1">
    <source>
        <dbReference type="SAM" id="MobiDB-lite"/>
    </source>
</evidence>
<dbReference type="GO" id="GO:0005615">
    <property type="term" value="C:extracellular space"/>
    <property type="evidence" value="ECO:0007669"/>
    <property type="project" value="TreeGrafter"/>
</dbReference>
<evidence type="ECO:0000256" key="2">
    <source>
        <dbReference type="SAM" id="SignalP"/>
    </source>
</evidence>
<dbReference type="SUPFAM" id="SSF82153">
    <property type="entry name" value="FAS1 domain"/>
    <property type="match status" value="3"/>
</dbReference>
<dbReference type="PANTHER" id="PTHR10900:SF124">
    <property type="entry name" value="FI05614P"/>
    <property type="match status" value="1"/>
</dbReference>
<comment type="caution">
    <text evidence="4">The sequence shown here is derived from an EMBL/GenBank/DDBJ whole genome shotgun (WGS) entry which is preliminary data.</text>
</comment>
<feature type="compositionally biased region" description="Polar residues" evidence="1">
    <location>
        <begin position="662"/>
        <end position="691"/>
    </location>
</feature>
<name>A0AAW0W3Q9_CHEQU</name>
<dbReference type="GO" id="GO:0030198">
    <property type="term" value="P:extracellular matrix organization"/>
    <property type="evidence" value="ECO:0007669"/>
    <property type="project" value="TreeGrafter"/>
</dbReference>
<dbReference type="SMART" id="SM00554">
    <property type="entry name" value="FAS1"/>
    <property type="match status" value="3"/>
</dbReference>
<feature type="region of interest" description="Disordered" evidence="1">
    <location>
        <begin position="634"/>
        <end position="738"/>
    </location>
</feature>
<evidence type="ECO:0000259" key="3">
    <source>
        <dbReference type="PROSITE" id="PS50213"/>
    </source>
</evidence>
<proteinExistence type="predicted"/>
<feature type="domain" description="FAS1" evidence="3">
    <location>
        <begin position="474"/>
        <end position="613"/>
    </location>
</feature>
<feature type="signal peptide" evidence="2">
    <location>
        <begin position="1"/>
        <end position="24"/>
    </location>
</feature>
<dbReference type="EMBL" id="JARKIK010000088">
    <property type="protein sequence ID" value="KAK8723815.1"/>
    <property type="molecule type" value="Genomic_DNA"/>
</dbReference>
<evidence type="ECO:0000313" key="4">
    <source>
        <dbReference type="EMBL" id="KAK8723814.1"/>
    </source>
</evidence>
<reference evidence="4" key="2">
    <citation type="submission" date="2024-01" db="EMBL/GenBank/DDBJ databases">
        <authorList>
            <person name="He J."/>
            <person name="Wang M."/>
            <person name="Zheng J."/>
            <person name="Liu Z."/>
        </authorList>
    </citation>
    <scope>NUCLEOTIDE SEQUENCE</scope>
    <source>
        <strain evidence="4">ZL_2023a</strain>
        <tissue evidence="4">Muscle</tissue>
    </source>
</reference>
<keyword evidence="2" id="KW-0732">Signal</keyword>
<dbReference type="PANTHER" id="PTHR10900">
    <property type="entry name" value="PERIOSTIN-RELATED"/>
    <property type="match status" value="1"/>
</dbReference>
<feature type="domain" description="FAS1" evidence="3">
    <location>
        <begin position="45"/>
        <end position="167"/>
    </location>
</feature>
<feature type="domain" description="FAS1" evidence="3">
    <location>
        <begin position="307"/>
        <end position="441"/>
    </location>
</feature>
<reference evidence="4 5" key="1">
    <citation type="journal article" date="2024" name="BMC Genomics">
        <title>Genome assembly of redclaw crayfish (Cherax quadricarinatus) provides insights into its immune adaptation and hypoxia tolerance.</title>
        <authorList>
            <person name="Liu Z."/>
            <person name="Zheng J."/>
            <person name="Li H."/>
            <person name="Fang K."/>
            <person name="Wang S."/>
            <person name="He J."/>
            <person name="Zhou D."/>
            <person name="Weng S."/>
            <person name="Chi M."/>
            <person name="Gu Z."/>
            <person name="He J."/>
            <person name="Li F."/>
            <person name="Wang M."/>
        </authorList>
    </citation>
    <scope>NUCLEOTIDE SEQUENCE [LARGE SCALE GENOMIC DNA]</scope>
    <source>
        <strain evidence="4">ZL_2023a</strain>
    </source>
</reference>
<feature type="chain" id="PRO_5044717268" description="FAS1 domain-containing protein" evidence="2">
    <location>
        <begin position="25"/>
        <end position="761"/>
    </location>
</feature>